<organism evidence="1">
    <name type="scientific">marine sediment metagenome</name>
    <dbReference type="NCBI Taxonomy" id="412755"/>
    <lineage>
        <taxon>unclassified sequences</taxon>
        <taxon>metagenomes</taxon>
        <taxon>ecological metagenomes</taxon>
    </lineage>
</organism>
<feature type="non-terminal residue" evidence="1">
    <location>
        <position position="106"/>
    </location>
</feature>
<evidence type="ECO:0000313" key="1">
    <source>
        <dbReference type="EMBL" id="GAG36194.1"/>
    </source>
</evidence>
<reference evidence="1" key="1">
    <citation type="journal article" date="2014" name="Front. Microbiol.">
        <title>High frequency of phylogenetically diverse reductive dehalogenase-homologous genes in deep subseafloor sedimentary metagenomes.</title>
        <authorList>
            <person name="Kawai M."/>
            <person name="Futagami T."/>
            <person name="Toyoda A."/>
            <person name="Takaki Y."/>
            <person name="Nishi S."/>
            <person name="Hori S."/>
            <person name="Arai W."/>
            <person name="Tsubouchi T."/>
            <person name="Morono Y."/>
            <person name="Uchiyama I."/>
            <person name="Ito T."/>
            <person name="Fujiyama A."/>
            <person name="Inagaki F."/>
            <person name="Takami H."/>
        </authorList>
    </citation>
    <scope>NUCLEOTIDE SEQUENCE</scope>
    <source>
        <strain evidence="1">Expedition CK06-06</strain>
    </source>
</reference>
<name>X0WZ09_9ZZZZ</name>
<protein>
    <submittedName>
        <fullName evidence="1">Uncharacterized protein</fullName>
    </submittedName>
</protein>
<comment type="caution">
    <text evidence="1">The sequence shown here is derived from an EMBL/GenBank/DDBJ whole genome shotgun (WGS) entry which is preliminary data.</text>
</comment>
<gene>
    <name evidence="1" type="ORF">S01H1_67138</name>
</gene>
<dbReference type="AlphaFoldDB" id="X0WZ09"/>
<accession>X0WZ09</accession>
<proteinExistence type="predicted"/>
<sequence length="106" mass="11647">MLCALPVQPATSAQSDPDTLESTKATGANIVYHPKLVPTEIESPYWFTKRRVEQTSSAAGSKTYHDFRFEDRIVESGIRFRNLVVPDGGIVMKAVHYDHGNGVAVA</sequence>
<dbReference type="EMBL" id="BARS01044440">
    <property type="protein sequence ID" value="GAG36194.1"/>
    <property type="molecule type" value="Genomic_DNA"/>
</dbReference>